<evidence type="ECO:0000313" key="2">
    <source>
        <dbReference type="Proteomes" id="UP000780801"/>
    </source>
</evidence>
<dbReference type="InterPro" id="IPR045010">
    <property type="entry name" value="MDR_fam"/>
</dbReference>
<protein>
    <submittedName>
        <fullName evidence="1">Uncharacterized protein</fullName>
    </submittedName>
</protein>
<dbReference type="Proteomes" id="UP000780801">
    <property type="component" value="Unassembled WGS sequence"/>
</dbReference>
<dbReference type="PANTHER" id="PTHR43205">
    <property type="entry name" value="PROSTAGLANDIN REDUCTASE"/>
    <property type="match status" value="1"/>
</dbReference>
<comment type="caution">
    <text evidence="1">The sequence shown here is derived from an EMBL/GenBank/DDBJ whole genome shotgun (WGS) entry which is preliminary data.</text>
</comment>
<sequence>MSSSLLIILTSRPSIDTSLQDDARFSFGEHFTEEDTIGHAITGFGVAEVIKSKNEKYLVSSIVLSSSIAWEDQARRCLSPLLQGEAVPDGIDTYIGLVGEEMLDVALEKFKDGGQIIVIRSPSIANGGAPHPTKIFFLAAMVALKINGFTVFHHIGKFVEVWEEFQPLV</sequence>
<gene>
    <name evidence="1" type="ORF">BGW38_007046</name>
</gene>
<reference evidence="1" key="1">
    <citation type="journal article" date="2020" name="Fungal Divers.">
        <title>Resolving the Mortierellaceae phylogeny through synthesis of multi-gene phylogenetics and phylogenomics.</title>
        <authorList>
            <person name="Vandepol N."/>
            <person name="Liber J."/>
            <person name="Desiro A."/>
            <person name="Na H."/>
            <person name="Kennedy M."/>
            <person name="Barry K."/>
            <person name="Grigoriev I.V."/>
            <person name="Miller A.N."/>
            <person name="O'Donnell K."/>
            <person name="Stajich J.E."/>
            <person name="Bonito G."/>
        </authorList>
    </citation>
    <scope>NUCLEOTIDE SEQUENCE</scope>
    <source>
        <strain evidence="1">KOD1015</strain>
    </source>
</reference>
<dbReference type="GO" id="GO:0016628">
    <property type="term" value="F:oxidoreductase activity, acting on the CH-CH group of donors, NAD or NADP as acceptor"/>
    <property type="evidence" value="ECO:0007669"/>
    <property type="project" value="InterPro"/>
</dbReference>
<evidence type="ECO:0000313" key="1">
    <source>
        <dbReference type="EMBL" id="KAF9584257.1"/>
    </source>
</evidence>
<proteinExistence type="predicted"/>
<keyword evidence="2" id="KW-1185">Reference proteome</keyword>
<dbReference type="Gene3D" id="3.40.50.720">
    <property type="entry name" value="NAD(P)-binding Rossmann-like Domain"/>
    <property type="match status" value="1"/>
</dbReference>
<name>A0A9P6FYQ2_9FUNG</name>
<dbReference type="AlphaFoldDB" id="A0A9P6FYQ2"/>
<dbReference type="PANTHER" id="PTHR43205:SF7">
    <property type="entry name" value="PROSTAGLANDIN REDUCTASE 1"/>
    <property type="match status" value="1"/>
</dbReference>
<dbReference type="OrthoDB" id="809632at2759"/>
<accession>A0A9P6FYQ2</accession>
<organism evidence="1 2">
    <name type="scientific">Lunasporangiospora selenospora</name>
    <dbReference type="NCBI Taxonomy" id="979761"/>
    <lineage>
        <taxon>Eukaryota</taxon>
        <taxon>Fungi</taxon>
        <taxon>Fungi incertae sedis</taxon>
        <taxon>Mucoromycota</taxon>
        <taxon>Mortierellomycotina</taxon>
        <taxon>Mortierellomycetes</taxon>
        <taxon>Mortierellales</taxon>
        <taxon>Mortierellaceae</taxon>
        <taxon>Lunasporangiospora</taxon>
    </lineage>
</organism>
<dbReference type="EMBL" id="JAABOA010000459">
    <property type="protein sequence ID" value="KAF9584257.1"/>
    <property type="molecule type" value="Genomic_DNA"/>
</dbReference>